<organism evidence="2">
    <name type="scientific">Neurospora crassa</name>
    <dbReference type="NCBI Taxonomy" id="5141"/>
    <lineage>
        <taxon>Eukaryota</taxon>
        <taxon>Fungi</taxon>
        <taxon>Dikarya</taxon>
        <taxon>Ascomycota</taxon>
        <taxon>Pezizomycotina</taxon>
        <taxon>Sordariomycetes</taxon>
        <taxon>Sordariomycetidae</taxon>
        <taxon>Sordariales</taxon>
        <taxon>Sordariaceae</taxon>
        <taxon>Neurospora</taxon>
    </lineage>
</organism>
<accession>Q86ZT5</accession>
<name>Q86ZT5_NEUCS</name>
<dbReference type="VEuPathDB" id="FungiDB:NCU08270"/>
<dbReference type="AlphaFoldDB" id="Q86ZT5"/>
<dbReference type="Gene3D" id="3.40.50.300">
    <property type="entry name" value="P-loop containing nucleotide triphosphate hydrolases"/>
    <property type="match status" value="1"/>
</dbReference>
<reference evidence="2" key="1">
    <citation type="submission" date="2003-03" db="EMBL/GenBank/DDBJ databases">
        <title>SMS-3 is involved in meiotic silencing.</title>
        <authorList>
            <person name="McLaughlin M.T."/>
            <person name="Lee D.W."/>
            <person name="Aramayo R."/>
        </authorList>
    </citation>
    <scope>NUCLEOTIDE SEQUENCE</scope>
</reference>
<sequence length="164" mass="17988">MAVATRLPFIPPEATSQIIGGDEDLIDLSQEDVVSDNDDRGNASDVESEDGVKRWTVNPEPKPKKISAKKLADTAAFNSWIEEHQETLARDQRKAAIEAARVAGVDVLPAIGFDSERIITSPREYQVELFERAKQQNTIAVLDTGKFLTLCQTGTLFLTCSNLG</sequence>
<evidence type="ECO:0000313" key="2">
    <source>
        <dbReference type="EMBL" id="AAP21615.1"/>
    </source>
</evidence>
<dbReference type="InterPro" id="IPR027417">
    <property type="entry name" value="P-loop_NTPase"/>
</dbReference>
<protein>
    <submittedName>
        <fullName evidence="2">Truncated SMS-3</fullName>
    </submittedName>
</protein>
<evidence type="ECO:0000256" key="1">
    <source>
        <dbReference type="SAM" id="MobiDB-lite"/>
    </source>
</evidence>
<proteinExistence type="predicted"/>
<feature type="region of interest" description="Disordered" evidence="1">
    <location>
        <begin position="30"/>
        <end position="68"/>
    </location>
</feature>
<dbReference type="EMBL" id="AY262828">
    <property type="protein sequence ID" value="AAP21615.1"/>
    <property type="molecule type" value="Genomic_DNA"/>
</dbReference>